<gene>
    <name evidence="3" type="ORF">PCOR1329_LOCUS46449</name>
</gene>
<feature type="compositionally biased region" description="Gly residues" evidence="2">
    <location>
        <begin position="1190"/>
        <end position="1202"/>
    </location>
</feature>
<evidence type="ECO:0000313" key="3">
    <source>
        <dbReference type="EMBL" id="CAK0855936.1"/>
    </source>
</evidence>
<reference evidence="3" key="1">
    <citation type="submission" date="2023-10" db="EMBL/GenBank/DDBJ databases">
        <authorList>
            <person name="Chen Y."/>
            <person name="Shah S."/>
            <person name="Dougan E. K."/>
            <person name="Thang M."/>
            <person name="Chan C."/>
        </authorList>
    </citation>
    <scope>NUCLEOTIDE SEQUENCE [LARGE SCALE GENOMIC DNA]</scope>
</reference>
<feature type="compositionally biased region" description="Low complexity" evidence="2">
    <location>
        <begin position="1179"/>
        <end position="1189"/>
    </location>
</feature>
<feature type="region of interest" description="Disordered" evidence="2">
    <location>
        <begin position="1157"/>
        <end position="1274"/>
    </location>
</feature>
<dbReference type="Gene3D" id="1.10.443.10">
    <property type="entry name" value="Intergrase catalytic core"/>
    <property type="match status" value="1"/>
</dbReference>
<feature type="region of interest" description="Disordered" evidence="2">
    <location>
        <begin position="1"/>
        <end position="36"/>
    </location>
</feature>
<dbReference type="Proteomes" id="UP001189429">
    <property type="component" value="Unassembled WGS sequence"/>
</dbReference>
<name>A0ABN9UB11_9DINO</name>
<evidence type="ECO:0008006" key="5">
    <source>
        <dbReference type="Google" id="ProtNLM"/>
    </source>
</evidence>
<evidence type="ECO:0000256" key="1">
    <source>
        <dbReference type="ARBA" id="ARBA00023172"/>
    </source>
</evidence>
<keyword evidence="1" id="KW-0233">DNA recombination</keyword>
<feature type="region of interest" description="Disordered" evidence="2">
    <location>
        <begin position="614"/>
        <end position="636"/>
    </location>
</feature>
<sequence length="1274" mass="135652">MQSIIEQAGPPPCSPAAAPQELRGHQPGCATEPEQPAQYQREIFSLPGPGARCDPSGVLRGLEHDQRVHWERHLSRRTPAPDKEIKLHNDRNLMADRRCYAQFILDLFTSGLVRVGAKRSATVGVFCAWKSGRERLWLIFDARRVNARFHDPDHFQLPSAAAWAALRTNPSSSLSMAQADVDNAFYRVKLLDKMDEHFSLPSVHLSSLRQLAEAAGVIIDLPDARFGSPLLQVLPMGWSWSLYFCQGLLETTVLRSGIDTGPLIMDRHAPLQVRTSSTQPGVYVDNVCVVGGDGDRCVADCAKFVGELEQVGLKCKGVMEPEDLQTFTGITFEGRSGRVGISPGRMRKIRLALLFLELRQAAALLVFAFSDSKRPNSPFVCASDASRGQSGSGGGYGVVGQTWADELVERTASSAVAWRYSVLDAIGARECALGFDPVEGAKVGRRQARAGCTSFEGVVRSSIGDFNDWGVLFHGEFQRDEDIAVLEGRAAAMAARHAVRGRCGHSHRHLILVDNLGLALAVGKGRSPSITLNHVLQQLCAISIVTDTTLALIWIPSEWNPADKPSRLRLHHTLDARADPRHAAYLGGPSASPSGLQALGRDVDALVRRRHGRCAAASGAEPSGPSGPGAAGLGDALSDDPCPLGGLAGLLGGAGNGGAVGDDSSSSSSDSGIDQAAEALRLARARARHSAHRGADERAQAEGLTVLQGLKVGSASRVYFEKEYLDFLTWARSRGLSILGLAPIDSTFSQYLDFLFWEGHNHHKGDKASPPLKHFNPGLGLTAAAALERTAAGLRGFRKLARGSTQAPMARELLFTAAGVALHRGWRNFAIALALSWDTMVRLSSEIVQMTPATLVAPAPRSGRVAWSLLLFPEEYHQVSKTLGCDEGVALSDSMSVALGVDLARLKRGRPDGKPLWDFDARVFNAKFRTVFDQLGHQDCHPYRVRHGGASYRAAVLGEKLADIQATLRHQSDNSTKRYARRVRYFAEVGKLSPEVAQFGRDIDARLGDPLRGRAPLPPLPRARAPRSAQGAAGAAAPGVPGPFSGAGKVASWLERKSDYAVLRIDVAAHPAFDLSRRACGAIVIGWLRSRVVRGVMCAPPSSTWSQASRHFYRSPGALNGRPGLQGDAAARLRVGSAAFHFAMRVGFECKRLAATPPAAPPARRATPHSSPGPPKGPPLLKKAPSKGLPDGGAGGPGAGAGGDRRPSSGPGSRPSLPPAAAPKAGPAPSVAPRASSRPPAAAGPQSARGQPEGRPLETPRSTRRPSTSGTGCG</sequence>
<evidence type="ECO:0000256" key="2">
    <source>
        <dbReference type="SAM" id="MobiDB-lite"/>
    </source>
</evidence>
<accession>A0ABN9UB11</accession>
<keyword evidence="4" id="KW-1185">Reference proteome</keyword>
<proteinExistence type="predicted"/>
<feature type="compositionally biased region" description="Low complexity" evidence="2">
    <location>
        <begin position="1222"/>
        <end position="1251"/>
    </location>
</feature>
<dbReference type="EMBL" id="CAUYUJ010015588">
    <property type="protein sequence ID" value="CAK0855936.1"/>
    <property type="molecule type" value="Genomic_DNA"/>
</dbReference>
<evidence type="ECO:0000313" key="4">
    <source>
        <dbReference type="Proteomes" id="UP001189429"/>
    </source>
</evidence>
<feature type="compositionally biased region" description="Low complexity" evidence="2">
    <location>
        <begin position="615"/>
        <end position="624"/>
    </location>
</feature>
<feature type="compositionally biased region" description="Polar residues" evidence="2">
    <location>
        <begin position="1265"/>
        <end position="1274"/>
    </location>
</feature>
<organism evidence="3 4">
    <name type="scientific">Prorocentrum cordatum</name>
    <dbReference type="NCBI Taxonomy" id="2364126"/>
    <lineage>
        <taxon>Eukaryota</taxon>
        <taxon>Sar</taxon>
        <taxon>Alveolata</taxon>
        <taxon>Dinophyceae</taxon>
        <taxon>Prorocentrales</taxon>
        <taxon>Prorocentraceae</taxon>
        <taxon>Prorocentrum</taxon>
    </lineage>
</organism>
<comment type="caution">
    <text evidence="3">The sequence shown here is derived from an EMBL/GenBank/DDBJ whole genome shotgun (WGS) entry which is preliminary data.</text>
</comment>
<dbReference type="InterPro" id="IPR011010">
    <property type="entry name" value="DNA_brk_join_enz"/>
</dbReference>
<feature type="compositionally biased region" description="Low complexity" evidence="2">
    <location>
        <begin position="1157"/>
        <end position="1170"/>
    </location>
</feature>
<feature type="region of interest" description="Disordered" evidence="2">
    <location>
        <begin position="1010"/>
        <end position="1039"/>
    </location>
</feature>
<protein>
    <recommendedName>
        <fullName evidence="5">Tyr recombinase domain-containing protein</fullName>
    </recommendedName>
</protein>
<dbReference type="InterPro" id="IPR013762">
    <property type="entry name" value="Integrase-like_cat_sf"/>
</dbReference>
<feature type="compositionally biased region" description="Low complexity" evidence="2">
    <location>
        <begin position="1022"/>
        <end position="1039"/>
    </location>
</feature>
<dbReference type="SUPFAM" id="SSF56349">
    <property type="entry name" value="DNA breaking-rejoining enzymes"/>
    <property type="match status" value="1"/>
</dbReference>